<gene>
    <name evidence="1" type="ORF">XA68_10549</name>
</gene>
<dbReference type="EMBL" id="LAZP02000114">
    <property type="protein sequence ID" value="PFH60679.1"/>
    <property type="molecule type" value="Genomic_DNA"/>
</dbReference>
<comment type="caution">
    <text evidence="1">The sequence shown here is derived from an EMBL/GenBank/DDBJ whole genome shotgun (WGS) entry which is preliminary data.</text>
</comment>
<dbReference type="AlphaFoldDB" id="A0A2A9PH10"/>
<reference evidence="1 2" key="2">
    <citation type="journal article" date="2017" name="Sci. Rep.">
        <title>Ant-infecting Ophiocordyceps genomes reveal a high diversity of potential behavioral manipulation genes and a possible major role for enterotoxins.</title>
        <authorList>
            <person name="de Bekker C."/>
            <person name="Ohm R.A."/>
            <person name="Evans H.C."/>
            <person name="Brachmann A."/>
            <person name="Hughes D.P."/>
        </authorList>
    </citation>
    <scope>NUCLEOTIDE SEQUENCE [LARGE SCALE GENOMIC DNA]</scope>
    <source>
        <strain evidence="1 2">SC16a</strain>
    </source>
</reference>
<name>A0A2A9PH10_OPHUN</name>
<proteinExistence type="predicted"/>
<sequence>MLDLGHIAIRQTSVGIHGIAGSGVGWDDIRTAKRRPVYLVVAVQFVIQPTDCPGHPCLERPQFVTINSSRVSASCHANRVVST</sequence>
<dbReference type="Proteomes" id="UP000037136">
    <property type="component" value="Unassembled WGS sequence"/>
</dbReference>
<organism evidence="1 2">
    <name type="scientific">Ophiocordyceps unilateralis</name>
    <name type="common">Zombie-ant fungus</name>
    <name type="synonym">Torrubia unilateralis</name>
    <dbReference type="NCBI Taxonomy" id="268505"/>
    <lineage>
        <taxon>Eukaryota</taxon>
        <taxon>Fungi</taxon>
        <taxon>Dikarya</taxon>
        <taxon>Ascomycota</taxon>
        <taxon>Pezizomycotina</taxon>
        <taxon>Sordariomycetes</taxon>
        <taxon>Hypocreomycetidae</taxon>
        <taxon>Hypocreales</taxon>
        <taxon>Ophiocordycipitaceae</taxon>
        <taxon>Ophiocordyceps</taxon>
    </lineage>
</organism>
<evidence type="ECO:0000313" key="2">
    <source>
        <dbReference type="Proteomes" id="UP000037136"/>
    </source>
</evidence>
<accession>A0A2A9PH10</accession>
<protein>
    <submittedName>
        <fullName evidence="1">Uncharacterized protein</fullName>
    </submittedName>
</protein>
<keyword evidence="2" id="KW-1185">Reference proteome</keyword>
<evidence type="ECO:0000313" key="1">
    <source>
        <dbReference type="EMBL" id="PFH60679.1"/>
    </source>
</evidence>
<reference evidence="1 2" key="1">
    <citation type="journal article" date="2015" name="BMC Genomics">
        <title>Gene expression during zombie ant biting behavior reflects the complexity underlying fungal parasitic behavioral manipulation.</title>
        <authorList>
            <person name="de Bekker C."/>
            <person name="Ohm R.A."/>
            <person name="Loreto R.G."/>
            <person name="Sebastian A."/>
            <person name="Albert I."/>
            <person name="Merrow M."/>
            <person name="Brachmann A."/>
            <person name="Hughes D.P."/>
        </authorList>
    </citation>
    <scope>NUCLEOTIDE SEQUENCE [LARGE SCALE GENOMIC DNA]</scope>
    <source>
        <strain evidence="1 2">SC16a</strain>
    </source>
</reference>